<gene>
    <name evidence="7" type="ORF">EDD42_0039</name>
</gene>
<name>A0A3N2BXQ3_9MICO</name>
<dbReference type="NCBIfam" id="TIGR02532">
    <property type="entry name" value="IV_pilin_GFxxxE"/>
    <property type="match status" value="1"/>
</dbReference>
<evidence type="ECO:0000256" key="5">
    <source>
        <dbReference type="ARBA" id="ARBA00023136"/>
    </source>
</evidence>
<dbReference type="Pfam" id="PF07963">
    <property type="entry name" value="N_methyl"/>
    <property type="match status" value="1"/>
</dbReference>
<evidence type="ECO:0000256" key="3">
    <source>
        <dbReference type="ARBA" id="ARBA00022692"/>
    </source>
</evidence>
<dbReference type="Gene3D" id="3.30.700.10">
    <property type="entry name" value="Glycoprotein, Type 4 Pilin"/>
    <property type="match status" value="1"/>
</dbReference>
<dbReference type="InterPro" id="IPR045584">
    <property type="entry name" value="Pilin-like"/>
</dbReference>
<dbReference type="Proteomes" id="UP000266915">
    <property type="component" value="Unassembled WGS sequence"/>
</dbReference>
<keyword evidence="4 6" id="KW-1133">Transmembrane helix</keyword>
<evidence type="ECO:0000313" key="7">
    <source>
        <dbReference type="EMBL" id="ROR80008.1"/>
    </source>
</evidence>
<dbReference type="RefSeq" id="WP_085511582.1">
    <property type="nucleotide sequence ID" value="NZ_FXAP01000002.1"/>
</dbReference>
<protein>
    <submittedName>
        <fullName evidence="7">Prepilin-type N-terminal cleavage/methylation domain-containing protein</fullName>
    </submittedName>
</protein>
<keyword evidence="2" id="KW-0488">Methylation</keyword>
<comment type="subcellular location">
    <subcellularLocation>
        <location evidence="1">Membrane</location>
        <topology evidence="1">Single-pass membrane protein</topology>
    </subcellularLocation>
</comment>
<dbReference type="InterPro" id="IPR012902">
    <property type="entry name" value="N_methyl_site"/>
</dbReference>
<feature type="transmembrane region" description="Helical" evidence="6">
    <location>
        <begin position="21"/>
        <end position="48"/>
    </location>
</feature>
<evidence type="ECO:0000256" key="1">
    <source>
        <dbReference type="ARBA" id="ARBA00004167"/>
    </source>
</evidence>
<keyword evidence="3 6" id="KW-0812">Transmembrane</keyword>
<dbReference type="EMBL" id="RKHL01000001">
    <property type="protein sequence ID" value="ROR80008.1"/>
    <property type="molecule type" value="Genomic_DNA"/>
</dbReference>
<reference evidence="7 8" key="1">
    <citation type="submission" date="2018-11" db="EMBL/GenBank/DDBJ databases">
        <title>Sequencing the genomes of 1000 actinobacteria strains.</title>
        <authorList>
            <person name="Klenk H.-P."/>
        </authorList>
    </citation>
    <scope>NUCLEOTIDE SEQUENCE [LARGE SCALE GENOMIC DNA]</scope>
    <source>
        <strain evidence="7 8">DSM 14012</strain>
    </source>
</reference>
<dbReference type="PANTHER" id="PTHR30093:SF44">
    <property type="entry name" value="TYPE II SECRETION SYSTEM CORE PROTEIN G"/>
    <property type="match status" value="1"/>
</dbReference>
<evidence type="ECO:0000256" key="2">
    <source>
        <dbReference type="ARBA" id="ARBA00022481"/>
    </source>
</evidence>
<keyword evidence="5 6" id="KW-0472">Membrane</keyword>
<dbReference type="PANTHER" id="PTHR30093">
    <property type="entry name" value="GENERAL SECRETION PATHWAY PROTEIN G"/>
    <property type="match status" value="1"/>
</dbReference>
<evidence type="ECO:0000256" key="6">
    <source>
        <dbReference type="SAM" id="Phobius"/>
    </source>
</evidence>
<proteinExistence type="predicted"/>
<keyword evidence="8" id="KW-1185">Reference proteome</keyword>
<organism evidence="7 8">
    <name type="scientific">Plantibacter flavus</name>
    <dbReference type="NCBI Taxonomy" id="150123"/>
    <lineage>
        <taxon>Bacteria</taxon>
        <taxon>Bacillati</taxon>
        <taxon>Actinomycetota</taxon>
        <taxon>Actinomycetes</taxon>
        <taxon>Micrococcales</taxon>
        <taxon>Microbacteriaceae</taxon>
        <taxon>Plantibacter</taxon>
    </lineage>
</organism>
<dbReference type="GO" id="GO:0016020">
    <property type="term" value="C:membrane"/>
    <property type="evidence" value="ECO:0007669"/>
    <property type="project" value="UniProtKB-SubCell"/>
</dbReference>
<evidence type="ECO:0000313" key="8">
    <source>
        <dbReference type="Proteomes" id="UP000266915"/>
    </source>
</evidence>
<evidence type="ECO:0000256" key="4">
    <source>
        <dbReference type="ARBA" id="ARBA00022989"/>
    </source>
</evidence>
<comment type="caution">
    <text evidence="7">The sequence shown here is derived from an EMBL/GenBank/DDBJ whole genome shotgun (WGS) entry which is preliminary data.</text>
</comment>
<accession>A0A3N2BXQ3</accession>
<dbReference type="AlphaFoldDB" id="A0A3N2BXQ3"/>
<dbReference type="SUPFAM" id="SSF54523">
    <property type="entry name" value="Pili subunits"/>
    <property type="match status" value="1"/>
</dbReference>
<dbReference type="PROSITE" id="PS00409">
    <property type="entry name" value="PROKAR_NTER_METHYL"/>
    <property type="match status" value="1"/>
</dbReference>
<sequence>MHFDLLAKLDERRRALRENKDGGFTLVELIVVVLVVGILAGIAVPIYIGVQNNAKDSAVQADLANAKTAVVSYMTTKGSYADLKDDLLESMNDLKNHGLTKSQYVISDLKFTAGTEQEFCITALSETKNTFYVTSAEGVAQAEDPAALPTGCDAPTEKPSNP</sequence>